<dbReference type="AlphaFoldDB" id="A0A5C3NSU6"/>
<dbReference type="InterPro" id="IPR000210">
    <property type="entry name" value="BTB/POZ_dom"/>
</dbReference>
<keyword evidence="4" id="KW-1185">Reference proteome</keyword>
<evidence type="ECO:0000259" key="2">
    <source>
        <dbReference type="PROSITE" id="PS50097"/>
    </source>
</evidence>
<sequence length="523" mass="57919">MPPASTSLASTDAQPPFDQPSADITLRASDSIDFHVHSQILSQASPVFATMFELPQPKAPAAAAEVPVSRPVVDVAEDSTTLDTLLRFCYPVKNPTLGSAEAVEPVLKAALKYDMGWATEQLTGRLLAFVQSSPLRVWAIGCRTKLEEVARRGAEAIVQSLPEGDNAELRVLPGISRASTDLEDLSFGDYQRCLSYINRRRAGLDPLSLLLRNSYPRRYSSDDSVAELMAELPFHDIPALDPGSSLPSPDIICMSSEGFAVRAHQSILSLHSPMLQKRITGLKNAASKSKTIPTLRIKEPADVLLYLLTLCYGEGGDCLPYDMHVLTSVLHAAKAYRMDRIIPAIESRWLSAAIMDPSLAYSAYLQAEIAGLKGYAKVAARIMVDTVARPYAWHSSLCDRVTAHIWHRFLTYHDSCQTAIHEELRWAKDRWEKTVLDGQSKGANRSMPNATRVSDYMGQLEIRLKDNPSAYRDCVSEIFSHCSQPTPNPLYLSAEKYASALYEFATTLPQKIEEAIDQVEWKY</sequence>
<feature type="compositionally biased region" description="Polar residues" evidence="1">
    <location>
        <begin position="1"/>
        <end position="13"/>
    </location>
</feature>
<dbReference type="Gene3D" id="3.30.710.10">
    <property type="entry name" value="Potassium Channel Kv1.1, Chain A"/>
    <property type="match status" value="2"/>
</dbReference>
<gene>
    <name evidence="3" type="ORF">K466DRAFT_605434</name>
</gene>
<dbReference type="InParanoid" id="A0A5C3NSU6"/>
<proteinExistence type="predicted"/>
<organism evidence="3 4">
    <name type="scientific">Polyporus arcularius HHB13444</name>
    <dbReference type="NCBI Taxonomy" id="1314778"/>
    <lineage>
        <taxon>Eukaryota</taxon>
        <taxon>Fungi</taxon>
        <taxon>Dikarya</taxon>
        <taxon>Basidiomycota</taxon>
        <taxon>Agaricomycotina</taxon>
        <taxon>Agaricomycetes</taxon>
        <taxon>Polyporales</taxon>
        <taxon>Polyporaceae</taxon>
        <taxon>Polyporus</taxon>
    </lineage>
</organism>
<dbReference type="SUPFAM" id="SSF54695">
    <property type="entry name" value="POZ domain"/>
    <property type="match status" value="2"/>
</dbReference>
<dbReference type="CDD" id="cd18186">
    <property type="entry name" value="BTB_POZ_ZBTB_KLHL-like"/>
    <property type="match status" value="1"/>
</dbReference>
<dbReference type="Pfam" id="PF00651">
    <property type="entry name" value="BTB"/>
    <property type="match status" value="2"/>
</dbReference>
<feature type="domain" description="BTB" evidence="2">
    <location>
        <begin position="22"/>
        <end position="90"/>
    </location>
</feature>
<accession>A0A5C3NSU6</accession>
<dbReference type="EMBL" id="ML211799">
    <property type="protein sequence ID" value="TFK80321.1"/>
    <property type="molecule type" value="Genomic_DNA"/>
</dbReference>
<reference evidence="3 4" key="1">
    <citation type="journal article" date="2019" name="Nat. Ecol. Evol.">
        <title>Megaphylogeny resolves global patterns of mushroom evolution.</title>
        <authorList>
            <person name="Varga T."/>
            <person name="Krizsan K."/>
            <person name="Foldi C."/>
            <person name="Dima B."/>
            <person name="Sanchez-Garcia M."/>
            <person name="Sanchez-Ramirez S."/>
            <person name="Szollosi G.J."/>
            <person name="Szarkandi J.G."/>
            <person name="Papp V."/>
            <person name="Albert L."/>
            <person name="Andreopoulos W."/>
            <person name="Angelini C."/>
            <person name="Antonin V."/>
            <person name="Barry K.W."/>
            <person name="Bougher N.L."/>
            <person name="Buchanan P."/>
            <person name="Buyck B."/>
            <person name="Bense V."/>
            <person name="Catcheside P."/>
            <person name="Chovatia M."/>
            <person name="Cooper J."/>
            <person name="Damon W."/>
            <person name="Desjardin D."/>
            <person name="Finy P."/>
            <person name="Geml J."/>
            <person name="Haridas S."/>
            <person name="Hughes K."/>
            <person name="Justo A."/>
            <person name="Karasinski D."/>
            <person name="Kautmanova I."/>
            <person name="Kiss B."/>
            <person name="Kocsube S."/>
            <person name="Kotiranta H."/>
            <person name="LaButti K.M."/>
            <person name="Lechner B.E."/>
            <person name="Liimatainen K."/>
            <person name="Lipzen A."/>
            <person name="Lukacs Z."/>
            <person name="Mihaltcheva S."/>
            <person name="Morgado L.N."/>
            <person name="Niskanen T."/>
            <person name="Noordeloos M.E."/>
            <person name="Ohm R.A."/>
            <person name="Ortiz-Santana B."/>
            <person name="Ovrebo C."/>
            <person name="Racz N."/>
            <person name="Riley R."/>
            <person name="Savchenko A."/>
            <person name="Shiryaev A."/>
            <person name="Soop K."/>
            <person name="Spirin V."/>
            <person name="Szebenyi C."/>
            <person name="Tomsovsky M."/>
            <person name="Tulloss R.E."/>
            <person name="Uehling J."/>
            <person name="Grigoriev I.V."/>
            <person name="Vagvolgyi C."/>
            <person name="Papp T."/>
            <person name="Martin F.M."/>
            <person name="Miettinen O."/>
            <person name="Hibbett D.S."/>
            <person name="Nagy L.G."/>
        </authorList>
    </citation>
    <scope>NUCLEOTIDE SEQUENCE [LARGE SCALE GENOMIC DNA]</scope>
    <source>
        <strain evidence="3 4">HHB13444</strain>
    </source>
</reference>
<dbReference type="PROSITE" id="PS50097">
    <property type="entry name" value="BTB"/>
    <property type="match status" value="1"/>
</dbReference>
<name>A0A5C3NSU6_9APHY</name>
<dbReference type="Proteomes" id="UP000308197">
    <property type="component" value="Unassembled WGS sequence"/>
</dbReference>
<protein>
    <recommendedName>
        <fullName evidence="2">BTB domain-containing protein</fullName>
    </recommendedName>
</protein>
<dbReference type="InterPro" id="IPR011333">
    <property type="entry name" value="SKP1/BTB/POZ_sf"/>
</dbReference>
<evidence type="ECO:0000313" key="4">
    <source>
        <dbReference type="Proteomes" id="UP000308197"/>
    </source>
</evidence>
<evidence type="ECO:0000256" key="1">
    <source>
        <dbReference type="SAM" id="MobiDB-lite"/>
    </source>
</evidence>
<dbReference type="STRING" id="1314778.A0A5C3NSU6"/>
<feature type="region of interest" description="Disordered" evidence="1">
    <location>
        <begin position="1"/>
        <end position="20"/>
    </location>
</feature>
<dbReference type="SMART" id="SM00225">
    <property type="entry name" value="BTB"/>
    <property type="match status" value="2"/>
</dbReference>
<evidence type="ECO:0000313" key="3">
    <source>
        <dbReference type="EMBL" id="TFK80321.1"/>
    </source>
</evidence>